<accession>A0ABU6Z6W9</accession>
<evidence type="ECO:0000259" key="5">
    <source>
        <dbReference type="PROSITE" id="PS50102"/>
    </source>
</evidence>
<dbReference type="CDD" id="cd00590">
    <property type="entry name" value="RRM_SF"/>
    <property type="match status" value="1"/>
</dbReference>
<dbReference type="InterPro" id="IPR012677">
    <property type="entry name" value="Nucleotide-bd_a/b_plait_sf"/>
</dbReference>
<keyword evidence="4" id="KW-0694">RNA-binding</keyword>
<dbReference type="Pfam" id="PF00076">
    <property type="entry name" value="RRM_1"/>
    <property type="match status" value="1"/>
</dbReference>
<dbReference type="InterPro" id="IPR035979">
    <property type="entry name" value="RBD_domain_sf"/>
</dbReference>
<dbReference type="InterPro" id="IPR050907">
    <property type="entry name" value="SRSF"/>
</dbReference>
<feature type="domain" description="RRM" evidence="5">
    <location>
        <begin position="38"/>
        <end position="116"/>
    </location>
</feature>
<dbReference type="PROSITE" id="PS50102">
    <property type="entry name" value="RRM"/>
    <property type="match status" value="1"/>
</dbReference>
<dbReference type="Gene3D" id="3.30.70.330">
    <property type="match status" value="1"/>
</dbReference>
<keyword evidence="1" id="KW-0507">mRNA processing</keyword>
<evidence type="ECO:0000256" key="2">
    <source>
        <dbReference type="ARBA" id="ARBA00022728"/>
    </source>
</evidence>
<keyword evidence="3" id="KW-0508">mRNA splicing</keyword>
<organism evidence="6 7">
    <name type="scientific">Stylosanthes scabra</name>
    <dbReference type="NCBI Taxonomy" id="79078"/>
    <lineage>
        <taxon>Eukaryota</taxon>
        <taxon>Viridiplantae</taxon>
        <taxon>Streptophyta</taxon>
        <taxon>Embryophyta</taxon>
        <taxon>Tracheophyta</taxon>
        <taxon>Spermatophyta</taxon>
        <taxon>Magnoliopsida</taxon>
        <taxon>eudicotyledons</taxon>
        <taxon>Gunneridae</taxon>
        <taxon>Pentapetalae</taxon>
        <taxon>rosids</taxon>
        <taxon>fabids</taxon>
        <taxon>Fabales</taxon>
        <taxon>Fabaceae</taxon>
        <taxon>Papilionoideae</taxon>
        <taxon>50 kb inversion clade</taxon>
        <taxon>dalbergioids sensu lato</taxon>
        <taxon>Dalbergieae</taxon>
        <taxon>Pterocarpus clade</taxon>
        <taxon>Stylosanthes</taxon>
    </lineage>
</organism>
<sequence length="163" mass="19037">MSGRVRAGGVYSERGKHSEVNTRGLSGVGSREYESGVHTIFLDNLPRTVMKGELFKEFFGYEIIKDVFVSRKRRRNRNGLFAFIRFEELDSVRSAVTGMNGVWWQGRKLHVTMSRFRRNQGGRLQYRAWKNNRRGGQETTIAWTELDREWTNKKKMNSNGQKI</sequence>
<dbReference type="PANTHER" id="PTHR23147">
    <property type="entry name" value="SERINE/ARGININE RICH SPLICING FACTOR"/>
    <property type="match status" value="1"/>
</dbReference>
<name>A0ABU6Z6W9_9FABA</name>
<evidence type="ECO:0000313" key="6">
    <source>
        <dbReference type="EMBL" id="MED6217511.1"/>
    </source>
</evidence>
<evidence type="ECO:0000256" key="1">
    <source>
        <dbReference type="ARBA" id="ARBA00022664"/>
    </source>
</evidence>
<keyword evidence="2" id="KW-0747">Spliceosome</keyword>
<evidence type="ECO:0000256" key="4">
    <source>
        <dbReference type="PROSITE-ProRule" id="PRU00176"/>
    </source>
</evidence>
<dbReference type="InterPro" id="IPR000504">
    <property type="entry name" value="RRM_dom"/>
</dbReference>
<dbReference type="SMART" id="SM00360">
    <property type="entry name" value="RRM"/>
    <property type="match status" value="1"/>
</dbReference>
<reference evidence="6 7" key="1">
    <citation type="journal article" date="2023" name="Plants (Basel)">
        <title>Bridging the Gap: Combining Genomics and Transcriptomics Approaches to Understand Stylosanthes scabra, an Orphan Legume from the Brazilian Caatinga.</title>
        <authorList>
            <person name="Ferreira-Neto J.R.C."/>
            <person name="da Silva M.D."/>
            <person name="Binneck E."/>
            <person name="de Melo N.F."/>
            <person name="da Silva R.H."/>
            <person name="de Melo A.L.T.M."/>
            <person name="Pandolfi V."/>
            <person name="Bustamante F.O."/>
            <person name="Brasileiro-Vidal A.C."/>
            <person name="Benko-Iseppon A.M."/>
        </authorList>
    </citation>
    <scope>NUCLEOTIDE SEQUENCE [LARGE SCALE GENOMIC DNA]</scope>
    <source>
        <tissue evidence="6">Leaves</tissue>
    </source>
</reference>
<evidence type="ECO:0000313" key="7">
    <source>
        <dbReference type="Proteomes" id="UP001341840"/>
    </source>
</evidence>
<keyword evidence="7" id="KW-1185">Reference proteome</keyword>
<proteinExistence type="predicted"/>
<dbReference type="EMBL" id="JASCZI010271915">
    <property type="protein sequence ID" value="MED6217511.1"/>
    <property type="molecule type" value="Genomic_DNA"/>
</dbReference>
<gene>
    <name evidence="6" type="ORF">PIB30_018321</name>
</gene>
<protein>
    <recommendedName>
        <fullName evidence="5">RRM domain-containing protein</fullName>
    </recommendedName>
</protein>
<dbReference type="SUPFAM" id="SSF54928">
    <property type="entry name" value="RNA-binding domain, RBD"/>
    <property type="match status" value="1"/>
</dbReference>
<comment type="caution">
    <text evidence="6">The sequence shown here is derived from an EMBL/GenBank/DDBJ whole genome shotgun (WGS) entry which is preliminary data.</text>
</comment>
<dbReference type="Proteomes" id="UP001341840">
    <property type="component" value="Unassembled WGS sequence"/>
</dbReference>
<evidence type="ECO:0000256" key="3">
    <source>
        <dbReference type="ARBA" id="ARBA00023187"/>
    </source>
</evidence>